<evidence type="ECO:0000256" key="3">
    <source>
        <dbReference type="ARBA" id="ARBA00022741"/>
    </source>
</evidence>
<sequence>MKSILSLENVSKTIKGKVIVDGLSIDVKAGEIYGFLGPNGAGKTTTIRMIVGLIQPLKGKVRIAGFDVQKQRAQALAQVGTIVENPEMYSYLTARQNLIHYVKLAV</sequence>
<evidence type="ECO:0000256" key="4">
    <source>
        <dbReference type="ARBA" id="ARBA00022840"/>
    </source>
</evidence>
<protein>
    <recommendedName>
        <fullName evidence="5">ABC transporter domain-containing protein</fullName>
    </recommendedName>
</protein>
<dbReference type="GO" id="GO:0005524">
    <property type="term" value="F:ATP binding"/>
    <property type="evidence" value="ECO:0007669"/>
    <property type="project" value="UniProtKB-KW"/>
</dbReference>
<dbReference type="InterPro" id="IPR003439">
    <property type="entry name" value="ABC_transporter-like_ATP-bd"/>
</dbReference>
<dbReference type="PANTHER" id="PTHR42711">
    <property type="entry name" value="ABC TRANSPORTER ATP-BINDING PROTEIN"/>
    <property type="match status" value="1"/>
</dbReference>
<feature type="domain" description="ABC transporter" evidence="5">
    <location>
        <begin position="21"/>
        <end position="97"/>
    </location>
</feature>
<keyword evidence="2" id="KW-0813">Transport</keyword>
<dbReference type="GO" id="GO:0016887">
    <property type="term" value="F:ATP hydrolysis activity"/>
    <property type="evidence" value="ECO:0007669"/>
    <property type="project" value="InterPro"/>
</dbReference>
<comment type="similarity">
    <text evidence="1">Belongs to the ABC transporter superfamily.</text>
</comment>
<keyword evidence="4" id="KW-0067">ATP-binding</keyword>
<organism evidence="6 7">
    <name type="scientific">Pullulanibacillus pueri</name>
    <dbReference type="NCBI Taxonomy" id="1437324"/>
    <lineage>
        <taxon>Bacteria</taxon>
        <taxon>Bacillati</taxon>
        <taxon>Bacillota</taxon>
        <taxon>Bacilli</taxon>
        <taxon>Bacillales</taxon>
        <taxon>Sporolactobacillaceae</taxon>
        <taxon>Pullulanibacillus</taxon>
    </lineage>
</organism>
<evidence type="ECO:0000256" key="2">
    <source>
        <dbReference type="ARBA" id="ARBA00022448"/>
    </source>
</evidence>
<dbReference type="EMBL" id="BMFV01000037">
    <property type="protein sequence ID" value="GGH87108.1"/>
    <property type="molecule type" value="Genomic_DNA"/>
</dbReference>
<dbReference type="Pfam" id="PF00005">
    <property type="entry name" value="ABC_tran"/>
    <property type="match status" value="1"/>
</dbReference>
<gene>
    <name evidence="6" type="ORF">GCM10007096_36360</name>
</gene>
<dbReference type="RefSeq" id="WP_204871341.1">
    <property type="nucleotide sequence ID" value="NZ_BMFV01000037.1"/>
</dbReference>
<dbReference type="InterPro" id="IPR050763">
    <property type="entry name" value="ABC_transporter_ATP-binding"/>
</dbReference>
<comment type="caution">
    <text evidence="6">The sequence shown here is derived from an EMBL/GenBank/DDBJ whole genome shotgun (WGS) entry which is preliminary data.</text>
</comment>
<dbReference type="SUPFAM" id="SSF52540">
    <property type="entry name" value="P-loop containing nucleoside triphosphate hydrolases"/>
    <property type="match status" value="1"/>
</dbReference>
<name>A0A8J3ENL9_9BACL</name>
<evidence type="ECO:0000259" key="5">
    <source>
        <dbReference type="Pfam" id="PF00005"/>
    </source>
</evidence>
<dbReference type="AlphaFoldDB" id="A0A8J3ENL9"/>
<reference evidence="6" key="2">
    <citation type="submission" date="2020-09" db="EMBL/GenBank/DDBJ databases">
        <authorList>
            <person name="Sun Q."/>
            <person name="Zhou Y."/>
        </authorList>
    </citation>
    <scope>NUCLEOTIDE SEQUENCE</scope>
    <source>
        <strain evidence="6">CGMCC 1.12777</strain>
    </source>
</reference>
<proteinExistence type="inferred from homology"/>
<dbReference type="InterPro" id="IPR027417">
    <property type="entry name" value="P-loop_NTPase"/>
</dbReference>
<dbReference type="Gene3D" id="3.40.50.300">
    <property type="entry name" value="P-loop containing nucleotide triphosphate hydrolases"/>
    <property type="match status" value="1"/>
</dbReference>
<evidence type="ECO:0000313" key="6">
    <source>
        <dbReference type="EMBL" id="GGH87108.1"/>
    </source>
</evidence>
<evidence type="ECO:0000256" key="1">
    <source>
        <dbReference type="ARBA" id="ARBA00005417"/>
    </source>
</evidence>
<evidence type="ECO:0000313" key="7">
    <source>
        <dbReference type="Proteomes" id="UP000656813"/>
    </source>
</evidence>
<reference evidence="6" key="1">
    <citation type="journal article" date="2014" name="Int. J. Syst. Evol. Microbiol.">
        <title>Complete genome sequence of Corynebacterium casei LMG S-19264T (=DSM 44701T), isolated from a smear-ripened cheese.</title>
        <authorList>
            <consortium name="US DOE Joint Genome Institute (JGI-PGF)"/>
            <person name="Walter F."/>
            <person name="Albersmeier A."/>
            <person name="Kalinowski J."/>
            <person name="Ruckert C."/>
        </authorList>
    </citation>
    <scope>NUCLEOTIDE SEQUENCE</scope>
    <source>
        <strain evidence="6">CGMCC 1.12777</strain>
    </source>
</reference>
<keyword evidence="3" id="KW-0547">Nucleotide-binding</keyword>
<dbReference type="Proteomes" id="UP000656813">
    <property type="component" value="Unassembled WGS sequence"/>
</dbReference>
<keyword evidence="7" id="KW-1185">Reference proteome</keyword>
<accession>A0A8J3ENL9</accession>
<dbReference type="PANTHER" id="PTHR42711:SF5">
    <property type="entry name" value="ABC TRANSPORTER ATP-BINDING PROTEIN NATA"/>
    <property type="match status" value="1"/>
</dbReference>